<proteinExistence type="predicted"/>
<dbReference type="PATRIC" id="fig|1267003.4.peg.1432"/>
<gene>
    <name evidence="4" type="ORF">FD07_GL001353</name>
</gene>
<dbReference type="RefSeq" id="WP_020090024.1">
    <property type="nucleotide sequence ID" value="NZ_AZCZ01000033.1"/>
</dbReference>
<dbReference type="STRING" id="357278.IV61_GL001168"/>
<comment type="caution">
    <text evidence="4">The sequence shown here is derived from an EMBL/GenBank/DDBJ whole genome shotgun (WGS) entry which is preliminary data.</text>
</comment>
<keyword evidence="5" id="KW-1185">Reference proteome</keyword>
<dbReference type="GO" id="GO:0003677">
    <property type="term" value="F:DNA binding"/>
    <property type="evidence" value="ECO:0007669"/>
    <property type="project" value="UniProtKB-KW"/>
</dbReference>
<dbReference type="Gene3D" id="1.10.260.40">
    <property type="entry name" value="lambda repressor-like DNA-binding domains"/>
    <property type="match status" value="1"/>
</dbReference>
<evidence type="ECO:0000256" key="1">
    <source>
        <dbReference type="ARBA" id="ARBA00023125"/>
    </source>
</evidence>
<evidence type="ECO:0000313" key="5">
    <source>
        <dbReference type="Proteomes" id="UP000051176"/>
    </source>
</evidence>
<dbReference type="Proteomes" id="UP000051176">
    <property type="component" value="Unassembled WGS sequence"/>
</dbReference>
<evidence type="ECO:0000256" key="2">
    <source>
        <dbReference type="SAM" id="Phobius"/>
    </source>
</evidence>
<dbReference type="eggNOG" id="COG1476">
    <property type="taxonomic scope" value="Bacteria"/>
</dbReference>
<feature type="domain" description="HTH cro/C1-type" evidence="3">
    <location>
        <begin position="7"/>
        <end position="61"/>
    </location>
</feature>
<keyword evidence="2" id="KW-0472">Membrane</keyword>
<feature type="transmembrane region" description="Helical" evidence="2">
    <location>
        <begin position="147"/>
        <end position="165"/>
    </location>
</feature>
<dbReference type="CDD" id="cd00093">
    <property type="entry name" value="HTH_XRE"/>
    <property type="match status" value="1"/>
</dbReference>
<name>A0A0R1GNT6_9LACO</name>
<protein>
    <recommendedName>
        <fullName evidence="3">HTH cro/C1-type domain-containing protein</fullName>
    </recommendedName>
</protein>
<dbReference type="OrthoDB" id="9805856at2"/>
<keyword evidence="2" id="KW-0812">Transmembrane</keyword>
<reference evidence="4 5" key="1">
    <citation type="journal article" date="2015" name="Genome Announc.">
        <title>Expanding the biotechnology potential of lactobacilli through comparative genomics of 213 strains and associated genera.</title>
        <authorList>
            <person name="Sun Z."/>
            <person name="Harris H.M."/>
            <person name="McCann A."/>
            <person name="Guo C."/>
            <person name="Argimon S."/>
            <person name="Zhang W."/>
            <person name="Yang X."/>
            <person name="Jeffery I.B."/>
            <person name="Cooney J.C."/>
            <person name="Kagawa T.F."/>
            <person name="Liu W."/>
            <person name="Song Y."/>
            <person name="Salvetti E."/>
            <person name="Wrobel A."/>
            <person name="Rasinkangas P."/>
            <person name="Parkhill J."/>
            <person name="Rea M.C."/>
            <person name="O'Sullivan O."/>
            <person name="Ritari J."/>
            <person name="Douillard F.P."/>
            <person name="Paul Ross R."/>
            <person name="Yang R."/>
            <person name="Briner A.E."/>
            <person name="Felis G.E."/>
            <person name="de Vos W.M."/>
            <person name="Barrangou R."/>
            <person name="Klaenhammer T.R."/>
            <person name="Caufield P.W."/>
            <person name="Cui Y."/>
            <person name="Zhang H."/>
            <person name="O'Toole P.W."/>
        </authorList>
    </citation>
    <scope>NUCLEOTIDE SEQUENCE [LARGE SCALE GENOMIC DNA]</scope>
    <source>
        <strain evidence="4 5">ATCC 53295</strain>
    </source>
</reference>
<dbReference type="InterPro" id="IPR001387">
    <property type="entry name" value="Cro/C1-type_HTH"/>
</dbReference>
<sequence>MKFGERLKQTRQQEQLTQATVADTLHVSHQTISSWETGHSYPDIDSLIALSDLYQLSLDTLLKEDHGMADTLRKPEVFEAIRQPLRNLTIVNVISMTALLFADQLASTNFLFFIVAMFNLFALKQLREFSDTLNQENDNSRRLRRRPWIIVFAIVGTIGAIWAWSTNNSNLTTDFIAFAVTCWFALFFTVVDHQQTTESAQLH</sequence>
<feature type="transmembrane region" description="Helical" evidence="2">
    <location>
        <begin position="171"/>
        <end position="191"/>
    </location>
</feature>
<dbReference type="AlphaFoldDB" id="A0A0R1GNT6"/>
<dbReference type="PROSITE" id="PS50943">
    <property type="entry name" value="HTH_CROC1"/>
    <property type="match status" value="1"/>
</dbReference>
<feature type="transmembrane region" description="Helical" evidence="2">
    <location>
        <begin position="108"/>
        <end position="126"/>
    </location>
</feature>
<evidence type="ECO:0000259" key="3">
    <source>
        <dbReference type="PROSITE" id="PS50943"/>
    </source>
</evidence>
<accession>A0A0R1GNT6</accession>
<dbReference type="SMART" id="SM00530">
    <property type="entry name" value="HTH_XRE"/>
    <property type="match status" value="1"/>
</dbReference>
<evidence type="ECO:0000313" key="4">
    <source>
        <dbReference type="EMBL" id="KRK35734.1"/>
    </source>
</evidence>
<dbReference type="InterPro" id="IPR010982">
    <property type="entry name" value="Lambda_DNA-bd_dom_sf"/>
</dbReference>
<keyword evidence="2" id="KW-1133">Transmembrane helix</keyword>
<dbReference type="PANTHER" id="PTHR46558:SF13">
    <property type="entry name" value="HTH-TYPE TRANSCRIPTIONAL REGULATOR IMMR"/>
    <property type="match status" value="1"/>
</dbReference>
<dbReference type="SUPFAM" id="SSF47413">
    <property type="entry name" value="lambda repressor-like DNA-binding domains"/>
    <property type="match status" value="1"/>
</dbReference>
<dbReference type="PANTHER" id="PTHR46558">
    <property type="entry name" value="TRACRIPTIONAL REGULATORY PROTEIN-RELATED-RELATED"/>
    <property type="match status" value="1"/>
</dbReference>
<keyword evidence="1" id="KW-0238">DNA-binding</keyword>
<dbReference type="EMBL" id="AZCZ01000033">
    <property type="protein sequence ID" value="KRK35734.1"/>
    <property type="molecule type" value="Genomic_DNA"/>
</dbReference>
<dbReference type="Pfam" id="PF01381">
    <property type="entry name" value="HTH_3"/>
    <property type="match status" value="1"/>
</dbReference>
<organism evidence="4 5">
    <name type="scientific">Levilactobacillus parabrevis ATCC 53295</name>
    <dbReference type="NCBI Taxonomy" id="1267003"/>
    <lineage>
        <taxon>Bacteria</taxon>
        <taxon>Bacillati</taxon>
        <taxon>Bacillota</taxon>
        <taxon>Bacilli</taxon>
        <taxon>Lactobacillales</taxon>
        <taxon>Lactobacillaceae</taxon>
        <taxon>Levilactobacillus</taxon>
    </lineage>
</organism>